<dbReference type="InterPro" id="IPR008427">
    <property type="entry name" value="Extracellular_membr_CFEM_dom"/>
</dbReference>
<reference evidence="16 17" key="1">
    <citation type="submission" date="2019-02" db="EMBL/GenBank/DDBJ databases">
        <title>Genome sequencing of the rare red list fungi Bondarzewia mesenterica.</title>
        <authorList>
            <person name="Buettner E."/>
            <person name="Kellner H."/>
        </authorList>
    </citation>
    <scope>NUCLEOTIDE SEQUENCE [LARGE SCALE GENOMIC DNA]</scope>
    <source>
        <strain evidence="16 17">DSM 108281</strain>
    </source>
</reference>
<name>A0A4S4LZ56_9AGAM</name>
<evidence type="ECO:0000256" key="1">
    <source>
        <dbReference type="ARBA" id="ARBA00004609"/>
    </source>
</evidence>
<evidence type="ECO:0000256" key="8">
    <source>
        <dbReference type="ARBA" id="ARBA00022729"/>
    </source>
</evidence>
<keyword evidence="4" id="KW-1003">Cell membrane</keyword>
<dbReference type="GO" id="GO:0005886">
    <property type="term" value="C:plasma membrane"/>
    <property type="evidence" value="ECO:0007669"/>
    <property type="project" value="UniProtKB-SubCell"/>
</dbReference>
<evidence type="ECO:0000313" key="16">
    <source>
        <dbReference type="EMBL" id="THH17989.1"/>
    </source>
</evidence>
<evidence type="ECO:0000256" key="12">
    <source>
        <dbReference type="ARBA" id="ARBA00023180"/>
    </source>
</evidence>
<organism evidence="16 17">
    <name type="scientific">Bondarzewia mesenterica</name>
    <dbReference type="NCBI Taxonomy" id="1095465"/>
    <lineage>
        <taxon>Eukaryota</taxon>
        <taxon>Fungi</taxon>
        <taxon>Dikarya</taxon>
        <taxon>Basidiomycota</taxon>
        <taxon>Agaricomycotina</taxon>
        <taxon>Agaricomycetes</taxon>
        <taxon>Russulales</taxon>
        <taxon>Bondarzewiaceae</taxon>
        <taxon>Bondarzewia</taxon>
    </lineage>
</organism>
<dbReference type="GO" id="GO:0046872">
    <property type="term" value="F:metal ion binding"/>
    <property type="evidence" value="ECO:0007669"/>
    <property type="project" value="UniProtKB-KW"/>
</dbReference>
<dbReference type="PANTHER" id="PTHR37928">
    <property type="entry name" value="CFEM DOMAIN PROTEIN (AFU_ORTHOLOGUE AFUA_6G14090)"/>
    <property type="match status" value="1"/>
</dbReference>
<evidence type="ECO:0000259" key="15">
    <source>
        <dbReference type="PROSITE" id="PS52012"/>
    </source>
</evidence>
<keyword evidence="9" id="KW-0408">Iron</keyword>
<gene>
    <name evidence="16" type="ORF">EW146_g2916</name>
</gene>
<feature type="signal peptide" evidence="14">
    <location>
        <begin position="1"/>
        <end position="20"/>
    </location>
</feature>
<dbReference type="OrthoDB" id="3065412at2759"/>
<keyword evidence="13" id="KW-0449">Lipoprotein</keyword>
<evidence type="ECO:0000256" key="2">
    <source>
        <dbReference type="ARBA" id="ARBA00004613"/>
    </source>
</evidence>
<sequence>MRVYFVSLFLGAAFASTVSASNVLAPRQTGLNLPSCALPCLANANFGSCGSSDIKCLCSTPSFISSVTTCVESSCSSSDAQSALNAASSECASVGASGISSAVASVTAAVASSSAAHASSTSSASATTTTSSGALMNGANVLACAAAAALGVGILAL</sequence>
<evidence type="ECO:0000256" key="14">
    <source>
        <dbReference type="SAM" id="SignalP"/>
    </source>
</evidence>
<keyword evidence="5" id="KW-0964">Secreted</keyword>
<protein>
    <recommendedName>
        <fullName evidence="15">CFEM domain-containing protein</fullName>
    </recommendedName>
</protein>
<keyword evidence="8 14" id="KW-0732">Signal</keyword>
<keyword evidence="12" id="KW-0325">Glycoprotein</keyword>
<evidence type="ECO:0000256" key="3">
    <source>
        <dbReference type="ARBA" id="ARBA00010031"/>
    </source>
</evidence>
<dbReference type="PROSITE" id="PS52012">
    <property type="entry name" value="CFEM"/>
    <property type="match status" value="1"/>
</dbReference>
<proteinExistence type="inferred from homology"/>
<evidence type="ECO:0000256" key="11">
    <source>
        <dbReference type="ARBA" id="ARBA00023157"/>
    </source>
</evidence>
<dbReference type="Proteomes" id="UP000310158">
    <property type="component" value="Unassembled WGS sequence"/>
</dbReference>
<evidence type="ECO:0000256" key="6">
    <source>
        <dbReference type="ARBA" id="ARBA00022617"/>
    </source>
</evidence>
<keyword evidence="7" id="KW-0479">Metal-binding</keyword>
<dbReference type="AlphaFoldDB" id="A0A4S4LZ56"/>
<feature type="chain" id="PRO_5021017223" description="CFEM domain-containing protein" evidence="14">
    <location>
        <begin position="21"/>
        <end position="157"/>
    </location>
</feature>
<evidence type="ECO:0000256" key="5">
    <source>
        <dbReference type="ARBA" id="ARBA00022525"/>
    </source>
</evidence>
<evidence type="ECO:0000256" key="13">
    <source>
        <dbReference type="ARBA" id="ARBA00023288"/>
    </source>
</evidence>
<dbReference type="PANTHER" id="PTHR37928:SF2">
    <property type="entry name" value="GPI ANCHORED CFEM DOMAIN PROTEIN (AFU_ORTHOLOGUE AFUA_6G10580)"/>
    <property type="match status" value="1"/>
</dbReference>
<dbReference type="EMBL" id="SGPL01000090">
    <property type="protein sequence ID" value="THH17989.1"/>
    <property type="molecule type" value="Genomic_DNA"/>
</dbReference>
<keyword evidence="17" id="KW-1185">Reference proteome</keyword>
<keyword evidence="6" id="KW-0349">Heme</keyword>
<feature type="domain" description="CFEM" evidence="15">
    <location>
        <begin position="8"/>
        <end position="118"/>
    </location>
</feature>
<evidence type="ECO:0000256" key="9">
    <source>
        <dbReference type="ARBA" id="ARBA00023004"/>
    </source>
</evidence>
<dbReference type="GO" id="GO:0005576">
    <property type="term" value="C:extracellular region"/>
    <property type="evidence" value="ECO:0007669"/>
    <property type="project" value="UniProtKB-SubCell"/>
</dbReference>
<keyword evidence="10" id="KW-0472">Membrane</keyword>
<comment type="subcellular location">
    <subcellularLocation>
        <location evidence="1">Cell membrane</location>
        <topology evidence="1">Lipid-anchor</topology>
        <topology evidence="1">GPI-anchor</topology>
    </subcellularLocation>
    <subcellularLocation>
        <location evidence="2">Secreted</location>
    </subcellularLocation>
</comment>
<accession>A0A4S4LZ56</accession>
<keyword evidence="11" id="KW-1015">Disulfide bond</keyword>
<evidence type="ECO:0000256" key="10">
    <source>
        <dbReference type="ARBA" id="ARBA00023136"/>
    </source>
</evidence>
<dbReference type="Pfam" id="PF05730">
    <property type="entry name" value="CFEM"/>
    <property type="match status" value="1"/>
</dbReference>
<evidence type="ECO:0000313" key="17">
    <source>
        <dbReference type="Proteomes" id="UP000310158"/>
    </source>
</evidence>
<evidence type="ECO:0000256" key="7">
    <source>
        <dbReference type="ARBA" id="ARBA00022723"/>
    </source>
</evidence>
<dbReference type="InterPro" id="IPR051735">
    <property type="entry name" value="CFEM_domain"/>
</dbReference>
<comment type="caution">
    <text evidence="16">The sequence shown here is derived from an EMBL/GenBank/DDBJ whole genome shotgun (WGS) entry which is preliminary data.</text>
</comment>
<comment type="similarity">
    <text evidence="3">Belongs to the RBT5 family.</text>
</comment>
<dbReference type="SMART" id="SM00747">
    <property type="entry name" value="CFEM"/>
    <property type="match status" value="1"/>
</dbReference>
<evidence type="ECO:0000256" key="4">
    <source>
        <dbReference type="ARBA" id="ARBA00022475"/>
    </source>
</evidence>